<evidence type="ECO:0000313" key="9">
    <source>
        <dbReference type="Proteomes" id="UP000184233"/>
    </source>
</evidence>
<evidence type="ECO:0000313" key="8">
    <source>
        <dbReference type="EMBL" id="OJX59913.1"/>
    </source>
</evidence>
<keyword evidence="5 7" id="KW-0548">Nucleotidyltransferase</keyword>
<comment type="function">
    <text evidence="7">Catalyzes the formation of 4-diphosphocytidyl-2-C-methyl-D-erythritol from CTP and 2-C-methyl-D-erythritol 4-phosphate (MEP).</text>
</comment>
<dbReference type="GO" id="GO:0050518">
    <property type="term" value="F:2-C-methyl-D-erythritol 4-phosphate cytidylyltransferase activity"/>
    <property type="evidence" value="ECO:0007669"/>
    <property type="project" value="UniProtKB-UniRule"/>
</dbReference>
<keyword evidence="6 7" id="KW-0414">Isoprene biosynthesis</keyword>
<comment type="caution">
    <text evidence="8">The sequence shown here is derived from an EMBL/GenBank/DDBJ whole genome shotgun (WGS) entry which is preliminary data.</text>
</comment>
<dbReference type="PANTHER" id="PTHR32125:SF4">
    <property type="entry name" value="2-C-METHYL-D-ERYTHRITOL 4-PHOSPHATE CYTIDYLYLTRANSFERASE, CHLOROPLASTIC"/>
    <property type="match status" value="1"/>
</dbReference>
<dbReference type="GO" id="GO:0019288">
    <property type="term" value="P:isopentenyl diphosphate biosynthetic process, methylerythritol 4-phosphate pathway"/>
    <property type="evidence" value="ECO:0007669"/>
    <property type="project" value="UniProtKB-UniRule"/>
</dbReference>
<evidence type="ECO:0000256" key="5">
    <source>
        <dbReference type="ARBA" id="ARBA00022695"/>
    </source>
</evidence>
<sequence>MSDTWSLILPAAGSGRRFGGPLPKQYLTLGHHPVITHALRTALTVEGLLSILIAVQPDQRTALTDILERAGISDPRIHIVDGAHERQYTIANAMRHPTVNDARIVLVHDAVRPLASADLFRNIVQAAALHGAAIPCLPVKDTVKRVDTYGRVVATLERSELRSVQTPQGALRTVMLEAYDKAERDGFLGTDDASLIEAAGHTVVCIDGEEANIKITSSFDMILAETLLLER</sequence>
<dbReference type="EC" id="2.7.7.60" evidence="7"/>
<dbReference type="Proteomes" id="UP000184233">
    <property type="component" value="Unassembled WGS sequence"/>
</dbReference>
<reference evidence="8 9" key="1">
    <citation type="submission" date="2016-09" db="EMBL/GenBank/DDBJ databases">
        <title>Genome-resolved meta-omics ties microbial dynamics to process performance in biotechnology for thiocyanate degradation.</title>
        <authorList>
            <person name="Kantor R.S."/>
            <person name="Huddy R.J."/>
            <person name="Iyer R."/>
            <person name="Thomas B.C."/>
            <person name="Brown C.T."/>
            <person name="Anantharaman K."/>
            <person name="Tringe S."/>
            <person name="Hettich R.L."/>
            <person name="Harrison S.T."/>
            <person name="Banfield J.F."/>
        </authorList>
    </citation>
    <scope>NUCLEOTIDE SEQUENCE [LARGE SCALE GENOMIC DNA]</scope>
    <source>
        <strain evidence="8">59-99</strain>
    </source>
</reference>
<comment type="pathway">
    <text evidence="2 7">Isoprenoid biosynthesis; isopentenyl diphosphate biosynthesis via DXP pathway; isopentenyl diphosphate from 1-deoxy-D-xylulose 5-phosphate: step 2/6.</text>
</comment>
<feature type="site" description="Transition state stabilizer" evidence="7">
    <location>
        <position position="17"/>
    </location>
</feature>
<dbReference type="InterPro" id="IPR018294">
    <property type="entry name" value="ISPD_synthase_CS"/>
</dbReference>
<dbReference type="STRING" id="1895771.BGO89_07895"/>
<dbReference type="PROSITE" id="PS01295">
    <property type="entry name" value="ISPD"/>
    <property type="match status" value="1"/>
</dbReference>
<dbReference type="CDD" id="cd02516">
    <property type="entry name" value="CDP-ME_synthetase"/>
    <property type="match status" value="1"/>
</dbReference>
<feature type="site" description="Positions MEP for the nucleophilic attack" evidence="7">
    <location>
        <position position="158"/>
    </location>
</feature>
<evidence type="ECO:0000256" key="4">
    <source>
        <dbReference type="ARBA" id="ARBA00022679"/>
    </source>
</evidence>
<name>A0A1M3L3H4_9BACT</name>
<dbReference type="InterPro" id="IPR001228">
    <property type="entry name" value="IspD"/>
</dbReference>
<feature type="site" description="Transition state stabilizer" evidence="7">
    <location>
        <position position="24"/>
    </location>
</feature>
<accession>A0A1M3L3H4</accession>
<comment type="catalytic activity">
    <reaction evidence="1 7">
        <text>2-C-methyl-D-erythritol 4-phosphate + CTP + H(+) = 4-CDP-2-C-methyl-D-erythritol + diphosphate</text>
        <dbReference type="Rhea" id="RHEA:13429"/>
        <dbReference type="ChEBI" id="CHEBI:15378"/>
        <dbReference type="ChEBI" id="CHEBI:33019"/>
        <dbReference type="ChEBI" id="CHEBI:37563"/>
        <dbReference type="ChEBI" id="CHEBI:57823"/>
        <dbReference type="ChEBI" id="CHEBI:58262"/>
        <dbReference type="EC" id="2.7.7.60"/>
    </reaction>
</comment>
<feature type="site" description="Positions MEP for the nucleophilic attack" evidence="7">
    <location>
        <position position="214"/>
    </location>
</feature>
<dbReference type="HAMAP" id="MF_00108">
    <property type="entry name" value="IspD"/>
    <property type="match status" value="1"/>
</dbReference>
<proteinExistence type="inferred from homology"/>
<evidence type="ECO:0000256" key="7">
    <source>
        <dbReference type="HAMAP-Rule" id="MF_00108"/>
    </source>
</evidence>
<dbReference type="Pfam" id="PF01128">
    <property type="entry name" value="IspD"/>
    <property type="match status" value="1"/>
</dbReference>
<dbReference type="AlphaFoldDB" id="A0A1M3L3H4"/>
<dbReference type="EMBL" id="MKVH01000008">
    <property type="protein sequence ID" value="OJX59913.1"/>
    <property type="molecule type" value="Genomic_DNA"/>
</dbReference>
<evidence type="ECO:0000256" key="3">
    <source>
        <dbReference type="ARBA" id="ARBA00009789"/>
    </source>
</evidence>
<organism evidence="8 9">
    <name type="scientific">Candidatus Kapaibacterium thiocyanatum</name>
    <dbReference type="NCBI Taxonomy" id="1895771"/>
    <lineage>
        <taxon>Bacteria</taxon>
        <taxon>Pseudomonadati</taxon>
        <taxon>Candidatus Kapaibacteriota</taxon>
        <taxon>Candidatus Kapaibacteriia</taxon>
        <taxon>Candidatus Kapaibacteriales</taxon>
        <taxon>Candidatus Kapaibacteriaceae</taxon>
        <taxon>Candidatus Kapaibacterium</taxon>
    </lineage>
</organism>
<dbReference type="NCBIfam" id="TIGR00453">
    <property type="entry name" value="ispD"/>
    <property type="match status" value="1"/>
</dbReference>
<evidence type="ECO:0000256" key="1">
    <source>
        <dbReference type="ARBA" id="ARBA00001282"/>
    </source>
</evidence>
<dbReference type="PANTHER" id="PTHR32125">
    <property type="entry name" value="2-C-METHYL-D-ERYTHRITOL 4-PHOSPHATE CYTIDYLYLTRANSFERASE, CHLOROPLASTIC"/>
    <property type="match status" value="1"/>
</dbReference>
<dbReference type="InterPro" id="IPR029044">
    <property type="entry name" value="Nucleotide-diphossugar_trans"/>
</dbReference>
<dbReference type="FunFam" id="3.90.550.10:FF:000003">
    <property type="entry name" value="2-C-methyl-D-erythritol 4-phosphate cytidylyltransferase"/>
    <property type="match status" value="1"/>
</dbReference>
<comment type="similarity">
    <text evidence="3 7">Belongs to the IspD/TarI cytidylyltransferase family. IspD subfamily.</text>
</comment>
<dbReference type="SUPFAM" id="SSF53448">
    <property type="entry name" value="Nucleotide-diphospho-sugar transferases"/>
    <property type="match status" value="1"/>
</dbReference>
<evidence type="ECO:0000256" key="6">
    <source>
        <dbReference type="ARBA" id="ARBA00023229"/>
    </source>
</evidence>
<dbReference type="UniPathway" id="UPA00056">
    <property type="reaction ID" value="UER00093"/>
</dbReference>
<keyword evidence="4 7" id="KW-0808">Transferase</keyword>
<protein>
    <recommendedName>
        <fullName evidence="7">2-C-methyl-D-erythritol 4-phosphate cytidylyltransferase</fullName>
        <ecNumber evidence="7">2.7.7.60</ecNumber>
    </recommendedName>
    <alternativeName>
        <fullName evidence="7">4-diphosphocytidyl-2C-methyl-D-erythritol synthase</fullName>
    </alternativeName>
    <alternativeName>
        <fullName evidence="7">MEP cytidylyltransferase</fullName>
        <shortName evidence="7">MCT</shortName>
    </alternativeName>
</protein>
<dbReference type="InterPro" id="IPR050088">
    <property type="entry name" value="IspD/TarI_cytidylyltransf_bact"/>
</dbReference>
<dbReference type="InterPro" id="IPR034683">
    <property type="entry name" value="IspD/TarI"/>
</dbReference>
<evidence type="ECO:0000256" key="2">
    <source>
        <dbReference type="ARBA" id="ARBA00004787"/>
    </source>
</evidence>
<dbReference type="Gene3D" id="3.90.550.10">
    <property type="entry name" value="Spore Coat Polysaccharide Biosynthesis Protein SpsA, Chain A"/>
    <property type="match status" value="1"/>
</dbReference>
<gene>
    <name evidence="7" type="primary">ispD</name>
    <name evidence="8" type="ORF">BGO89_07895</name>
</gene>